<dbReference type="InterPro" id="IPR036097">
    <property type="entry name" value="HisK_dim/P_sf"/>
</dbReference>
<dbReference type="Proteomes" id="UP000192472">
    <property type="component" value="Unassembled WGS sequence"/>
</dbReference>
<feature type="domain" description="Histidine kinase" evidence="8">
    <location>
        <begin position="367"/>
        <end position="578"/>
    </location>
</feature>
<dbReference type="EMBL" id="FWYF01000003">
    <property type="protein sequence ID" value="SMD36001.1"/>
    <property type="molecule type" value="Genomic_DNA"/>
</dbReference>
<evidence type="ECO:0000313" key="11">
    <source>
        <dbReference type="EMBL" id="SMD36001.1"/>
    </source>
</evidence>
<dbReference type="NCBIfam" id="TIGR00229">
    <property type="entry name" value="sensory_box"/>
    <property type="match status" value="2"/>
</dbReference>
<evidence type="ECO:0000256" key="2">
    <source>
        <dbReference type="ARBA" id="ARBA00012438"/>
    </source>
</evidence>
<feature type="domain" description="PAS" evidence="9">
    <location>
        <begin position="106"/>
        <end position="153"/>
    </location>
</feature>
<dbReference type="PRINTS" id="PR00344">
    <property type="entry name" value="BCTRLSENSOR"/>
</dbReference>
<dbReference type="STRING" id="692418.SAMN04488029_2651"/>
<evidence type="ECO:0000256" key="5">
    <source>
        <dbReference type="ARBA" id="ARBA00022777"/>
    </source>
</evidence>
<reference evidence="11 12" key="1">
    <citation type="submission" date="2017-04" db="EMBL/GenBank/DDBJ databases">
        <authorList>
            <person name="Afonso C.L."/>
            <person name="Miller P.J."/>
            <person name="Scott M.A."/>
            <person name="Spackman E."/>
            <person name="Goraichik I."/>
            <person name="Dimitrov K.M."/>
            <person name="Suarez D.L."/>
            <person name="Swayne D.E."/>
        </authorList>
    </citation>
    <scope>NUCLEOTIDE SEQUENCE [LARGE SCALE GENOMIC DNA]</scope>
    <source>
        <strain evidence="11 12">DSM 26133</strain>
    </source>
</reference>
<dbReference type="InterPro" id="IPR036890">
    <property type="entry name" value="HATPase_C_sf"/>
</dbReference>
<dbReference type="SUPFAM" id="SSF47384">
    <property type="entry name" value="Homodimeric domain of signal transducing histidine kinase"/>
    <property type="match status" value="1"/>
</dbReference>
<feature type="transmembrane region" description="Helical" evidence="7">
    <location>
        <begin position="37"/>
        <end position="63"/>
    </location>
</feature>
<proteinExistence type="predicted"/>
<dbReference type="InterPro" id="IPR004358">
    <property type="entry name" value="Sig_transdc_His_kin-like_C"/>
</dbReference>
<dbReference type="InterPro" id="IPR005467">
    <property type="entry name" value="His_kinase_dom"/>
</dbReference>
<dbReference type="Pfam" id="PF13426">
    <property type="entry name" value="PAS_9"/>
    <property type="match status" value="2"/>
</dbReference>
<dbReference type="PROSITE" id="PS50112">
    <property type="entry name" value="PAS"/>
    <property type="match status" value="2"/>
</dbReference>
<keyword evidence="12" id="KW-1185">Reference proteome</keyword>
<evidence type="ECO:0000313" key="12">
    <source>
        <dbReference type="Proteomes" id="UP000192472"/>
    </source>
</evidence>
<keyword evidence="5" id="KW-0418">Kinase</keyword>
<dbReference type="PROSITE" id="PS50109">
    <property type="entry name" value="HIS_KIN"/>
    <property type="match status" value="1"/>
</dbReference>
<feature type="domain" description="PAC" evidence="10">
    <location>
        <begin position="305"/>
        <end position="356"/>
    </location>
</feature>
<keyword evidence="4" id="KW-0808">Transferase</keyword>
<dbReference type="PANTHER" id="PTHR43304:SF1">
    <property type="entry name" value="PAC DOMAIN-CONTAINING PROTEIN"/>
    <property type="match status" value="1"/>
</dbReference>
<evidence type="ECO:0000256" key="7">
    <source>
        <dbReference type="SAM" id="Phobius"/>
    </source>
</evidence>
<dbReference type="Pfam" id="PF02518">
    <property type="entry name" value="HATPase_c"/>
    <property type="match status" value="1"/>
</dbReference>
<keyword evidence="3" id="KW-0597">Phosphoprotein</keyword>
<dbReference type="CDD" id="cd00082">
    <property type="entry name" value="HisKA"/>
    <property type="match status" value="1"/>
</dbReference>
<feature type="coiled-coil region" evidence="6">
    <location>
        <begin position="340"/>
        <end position="367"/>
    </location>
</feature>
<keyword evidence="7" id="KW-0472">Membrane</keyword>
<evidence type="ECO:0000256" key="6">
    <source>
        <dbReference type="SAM" id="Coils"/>
    </source>
</evidence>
<keyword evidence="7" id="KW-1133">Transmembrane helix</keyword>
<keyword evidence="6" id="KW-0175">Coiled coil</keyword>
<dbReference type="SMART" id="SM00086">
    <property type="entry name" value="PAC"/>
    <property type="match status" value="2"/>
</dbReference>
<evidence type="ECO:0000259" key="8">
    <source>
        <dbReference type="PROSITE" id="PS50109"/>
    </source>
</evidence>
<protein>
    <recommendedName>
        <fullName evidence="2">histidine kinase</fullName>
        <ecNumber evidence="2">2.7.13.3</ecNumber>
    </recommendedName>
</protein>
<dbReference type="InterPro" id="IPR003594">
    <property type="entry name" value="HATPase_dom"/>
</dbReference>
<name>A0A1W2GHF2_REIFA</name>
<dbReference type="InterPro" id="IPR000014">
    <property type="entry name" value="PAS"/>
</dbReference>
<dbReference type="EC" id="2.7.13.3" evidence="2"/>
<evidence type="ECO:0000259" key="9">
    <source>
        <dbReference type="PROSITE" id="PS50112"/>
    </source>
</evidence>
<gene>
    <name evidence="11" type="ORF">SAMN04488029_2651</name>
</gene>
<sequence length="578" mass="65673">MELILTTSNIVSALSLIILFMSLWLMMKIYKNMNGRLYGGIWWSSFLLLLIFTFSEGALAYYVWVDRLALVQNEVGAAMLCSAIFTLVVIYAGLRTTKDLKQINISKHYLDKIMHSMGSYLVVTDPKLKIQKVNKAICQELGMSQKELIGQHLNCIFRDNDLSDLADNHSEQTEVFIESKNGDKISVLLSKEPICNEREEVYGFVFQAFINHQKEIQHLYSFFRSILNNSNFAIVATDTFGVITGMNPAVERYFGYKEEEVLNQISPNLFHSDECIEEFISENNIDYPEPNFSVFTEMVDNGQPISKEMIMRKRDGTLFPALITVNAIKNQGETTGYFEIIADISEKREAEEALKKANAELKDFAHIVSHDLKAPLRAIGTLASWLRDDYAEQLDSEGQEQFNLLMGRVTRMEGLINGILEYSKVGRKNNEAAESEDIKEIIAEVADAIVPQDKIDLVLETSMPSIAIDRTRAQQIFQNIISNAVKYMDKEKGEIKIACHKENGFWTFSVADNGPGIEKQYFDKIFQIFQTLKPRDEYESTGVGLAIVKKSVELYGGEVWLDSDIDLGTTFYFTLPEN</sequence>
<comment type="catalytic activity">
    <reaction evidence="1">
        <text>ATP + protein L-histidine = ADP + protein N-phospho-L-histidine.</text>
        <dbReference type="EC" id="2.7.13.3"/>
    </reaction>
</comment>
<dbReference type="Gene3D" id="1.10.287.130">
    <property type="match status" value="1"/>
</dbReference>
<evidence type="ECO:0000256" key="4">
    <source>
        <dbReference type="ARBA" id="ARBA00022679"/>
    </source>
</evidence>
<dbReference type="PROSITE" id="PS50113">
    <property type="entry name" value="PAC"/>
    <property type="match status" value="1"/>
</dbReference>
<dbReference type="InterPro" id="IPR000700">
    <property type="entry name" value="PAS-assoc_C"/>
</dbReference>
<organism evidence="11 12">
    <name type="scientific">Reichenbachiella faecimaris</name>
    <dbReference type="NCBI Taxonomy" id="692418"/>
    <lineage>
        <taxon>Bacteria</taxon>
        <taxon>Pseudomonadati</taxon>
        <taxon>Bacteroidota</taxon>
        <taxon>Cytophagia</taxon>
        <taxon>Cytophagales</taxon>
        <taxon>Reichenbachiellaceae</taxon>
        <taxon>Reichenbachiella</taxon>
    </lineage>
</organism>
<dbReference type="CDD" id="cd00130">
    <property type="entry name" value="PAS"/>
    <property type="match status" value="2"/>
</dbReference>
<feature type="domain" description="PAS" evidence="9">
    <location>
        <begin position="219"/>
        <end position="274"/>
    </location>
</feature>
<evidence type="ECO:0000256" key="3">
    <source>
        <dbReference type="ARBA" id="ARBA00022553"/>
    </source>
</evidence>
<dbReference type="SMART" id="SM00387">
    <property type="entry name" value="HATPase_c"/>
    <property type="match status" value="1"/>
</dbReference>
<dbReference type="InterPro" id="IPR052162">
    <property type="entry name" value="Sensor_kinase/Photoreceptor"/>
</dbReference>
<dbReference type="Gene3D" id="3.30.565.10">
    <property type="entry name" value="Histidine kinase-like ATPase, C-terminal domain"/>
    <property type="match status" value="1"/>
</dbReference>
<evidence type="ECO:0000256" key="1">
    <source>
        <dbReference type="ARBA" id="ARBA00000085"/>
    </source>
</evidence>
<dbReference type="AlphaFoldDB" id="A0A1W2GHF2"/>
<dbReference type="SUPFAM" id="SSF55874">
    <property type="entry name" value="ATPase domain of HSP90 chaperone/DNA topoisomerase II/histidine kinase"/>
    <property type="match status" value="1"/>
</dbReference>
<dbReference type="Gene3D" id="3.30.450.20">
    <property type="entry name" value="PAS domain"/>
    <property type="match status" value="2"/>
</dbReference>
<dbReference type="InterPro" id="IPR003661">
    <property type="entry name" value="HisK_dim/P_dom"/>
</dbReference>
<dbReference type="GO" id="GO:0000155">
    <property type="term" value="F:phosphorelay sensor kinase activity"/>
    <property type="evidence" value="ECO:0007669"/>
    <property type="project" value="InterPro"/>
</dbReference>
<dbReference type="SMART" id="SM00091">
    <property type="entry name" value="PAS"/>
    <property type="match status" value="2"/>
</dbReference>
<dbReference type="InterPro" id="IPR035965">
    <property type="entry name" value="PAS-like_dom_sf"/>
</dbReference>
<accession>A0A1W2GHF2</accession>
<feature type="transmembrane region" description="Helical" evidence="7">
    <location>
        <begin position="75"/>
        <end position="94"/>
    </location>
</feature>
<feature type="transmembrane region" description="Helical" evidence="7">
    <location>
        <begin position="6"/>
        <end position="25"/>
    </location>
</feature>
<dbReference type="FunFam" id="3.30.565.10:FF:000006">
    <property type="entry name" value="Sensor histidine kinase WalK"/>
    <property type="match status" value="1"/>
</dbReference>
<evidence type="ECO:0000259" key="10">
    <source>
        <dbReference type="PROSITE" id="PS50113"/>
    </source>
</evidence>
<dbReference type="PANTHER" id="PTHR43304">
    <property type="entry name" value="PHYTOCHROME-LIKE PROTEIN CPH1"/>
    <property type="match status" value="1"/>
</dbReference>
<dbReference type="Pfam" id="PF00512">
    <property type="entry name" value="HisKA"/>
    <property type="match status" value="1"/>
</dbReference>
<dbReference type="SMART" id="SM00388">
    <property type="entry name" value="HisKA"/>
    <property type="match status" value="1"/>
</dbReference>
<dbReference type="SUPFAM" id="SSF55785">
    <property type="entry name" value="PYP-like sensor domain (PAS domain)"/>
    <property type="match status" value="2"/>
</dbReference>
<keyword evidence="7" id="KW-0812">Transmembrane</keyword>
<dbReference type="InterPro" id="IPR001610">
    <property type="entry name" value="PAC"/>
</dbReference>